<evidence type="ECO:0000256" key="10">
    <source>
        <dbReference type="ARBA" id="ARBA00023128"/>
    </source>
</evidence>
<dbReference type="PANTHER" id="PTHR10485">
    <property type="entry name" value="MITOCHONDRIAL IMPORT INNER MEMBRANE TRANSLOCASE SUBUNIT TIM-17"/>
    <property type="match status" value="1"/>
</dbReference>
<dbReference type="Proteomes" id="UP000001819">
    <property type="component" value="Chromosome 2"/>
</dbReference>
<keyword evidence="8 12" id="KW-1133">Transmembrane helix</keyword>
<keyword evidence="6" id="KW-0999">Mitochondrion inner membrane</keyword>
<keyword evidence="7" id="KW-0653">Protein transport</keyword>
<dbReference type="RefSeq" id="XP_002137764.2">
    <property type="nucleotide sequence ID" value="XM_002137728.3"/>
</dbReference>
<dbReference type="GO" id="GO:0008320">
    <property type="term" value="F:protein transmembrane transporter activity"/>
    <property type="evidence" value="ECO:0007669"/>
    <property type="project" value="TreeGrafter"/>
</dbReference>
<comment type="similarity">
    <text evidence="3">Belongs to the Tim17/Tim22/Tim23 family.</text>
</comment>
<keyword evidence="9" id="KW-0811">Translocation</keyword>
<evidence type="ECO:0000256" key="1">
    <source>
        <dbReference type="ARBA" id="ARBA00002959"/>
    </source>
</evidence>
<accession>A0A6I8V369</accession>
<feature type="transmembrane region" description="Helical" evidence="12">
    <location>
        <begin position="109"/>
        <end position="130"/>
    </location>
</feature>
<sequence length="172" mass="18403">MEREPCPFRLLEDCGGAFAIGALGGGLFQYLKGFRNAPTGMCRGLYGGLDCVKMKTPAIAGNFAVWAATYSTVDCAMVFLRQREDAWNSLFSGAATGGILAARQGLKGMMSSALVGGVLMGLIEGISILMTHQSADQFRQFSSRDRTTGILQQKTSFSDLYTNFTEGNPSSV</sequence>
<keyword evidence="13" id="KW-1185">Reference proteome</keyword>
<keyword evidence="10" id="KW-0496">Mitochondrion</keyword>
<evidence type="ECO:0000256" key="3">
    <source>
        <dbReference type="ARBA" id="ARBA00008444"/>
    </source>
</evidence>
<dbReference type="KEGG" id="dpo:6897620"/>
<keyword evidence="4" id="KW-0813">Transport</keyword>
<dbReference type="AlphaFoldDB" id="A0A6I8V369"/>
<protein>
    <submittedName>
        <fullName evidence="14 15">Probable mitochondrial import inner membrane translocase subunit Tim17 1</fullName>
    </submittedName>
</protein>
<dbReference type="RefSeq" id="XP_033241590.1">
    <property type="nucleotide sequence ID" value="XM_033385699.1"/>
</dbReference>
<organism evidence="13 14">
    <name type="scientific">Drosophila pseudoobscura pseudoobscura</name>
    <name type="common">Fruit fly</name>
    <dbReference type="NCBI Taxonomy" id="46245"/>
    <lineage>
        <taxon>Eukaryota</taxon>
        <taxon>Metazoa</taxon>
        <taxon>Ecdysozoa</taxon>
        <taxon>Arthropoda</taxon>
        <taxon>Hexapoda</taxon>
        <taxon>Insecta</taxon>
        <taxon>Pterygota</taxon>
        <taxon>Neoptera</taxon>
        <taxon>Endopterygota</taxon>
        <taxon>Diptera</taxon>
        <taxon>Brachycera</taxon>
        <taxon>Muscomorpha</taxon>
        <taxon>Ephydroidea</taxon>
        <taxon>Drosophilidae</taxon>
        <taxon>Drosophila</taxon>
        <taxon>Sophophora</taxon>
    </lineage>
</organism>
<evidence type="ECO:0000256" key="6">
    <source>
        <dbReference type="ARBA" id="ARBA00022792"/>
    </source>
</evidence>
<evidence type="ECO:0000256" key="11">
    <source>
        <dbReference type="ARBA" id="ARBA00023136"/>
    </source>
</evidence>
<proteinExistence type="inferred from homology"/>
<evidence type="ECO:0000256" key="7">
    <source>
        <dbReference type="ARBA" id="ARBA00022927"/>
    </source>
</evidence>
<gene>
    <name evidence="14 15" type="primary">Tim17b1</name>
</gene>
<dbReference type="GO" id="GO:0005744">
    <property type="term" value="C:TIM23 mitochondrial import inner membrane translocase complex"/>
    <property type="evidence" value="ECO:0007669"/>
    <property type="project" value="TreeGrafter"/>
</dbReference>
<comment type="subcellular location">
    <subcellularLocation>
        <location evidence="2">Mitochondrion inner membrane</location>
        <topology evidence="2">Multi-pass membrane protein</topology>
    </subcellularLocation>
</comment>
<evidence type="ECO:0000313" key="14">
    <source>
        <dbReference type="RefSeq" id="XP_002137764.2"/>
    </source>
</evidence>
<dbReference type="GO" id="GO:0030150">
    <property type="term" value="P:protein import into mitochondrial matrix"/>
    <property type="evidence" value="ECO:0007669"/>
    <property type="project" value="TreeGrafter"/>
</dbReference>
<evidence type="ECO:0000256" key="9">
    <source>
        <dbReference type="ARBA" id="ARBA00023010"/>
    </source>
</evidence>
<reference evidence="13" key="1">
    <citation type="submission" date="2024-06" db="UniProtKB">
        <authorList>
            <consortium name="RefSeq"/>
        </authorList>
    </citation>
    <scope>NUCLEOTIDE SEQUENCE [LARGE SCALE GENOMIC DNA]</scope>
    <source>
        <strain evidence="13">MV2-25</strain>
    </source>
</reference>
<evidence type="ECO:0000256" key="8">
    <source>
        <dbReference type="ARBA" id="ARBA00022989"/>
    </source>
</evidence>
<reference evidence="14 15" key="2">
    <citation type="submission" date="2025-04" db="UniProtKB">
        <authorList>
            <consortium name="RefSeq"/>
        </authorList>
    </citation>
    <scope>IDENTIFICATION</scope>
    <source>
        <strain evidence="14 15">MV-25-SWS-2005</strain>
        <strain evidence="13">MV2-25</strain>
        <tissue evidence="14 15">Whole body</tissue>
    </source>
</reference>
<evidence type="ECO:0000313" key="13">
    <source>
        <dbReference type="Proteomes" id="UP000001819"/>
    </source>
</evidence>
<dbReference type="Pfam" id="PF02466">
    <property type="entry name" value="Tim17"/>
    <property type="match status" value="1"/>
</dbReference>
<evidence type="ECO:0000313" key="15">
    <source>
        <dbReference type="RefSeq" id="XP_033241590.1"/>
    </source>
</evidence>
<keyword evidence="11 12" id="KW-0472">Membrane</keyword>
<name>A0A6I8V369_DROPS</name>
<comment type="function">
    <text evidence="1">Essential component of the TIM23 complex, a complex that mediates the translocation of transit peptide-containing proteins across the mitochondrial inner membrane.</text>
</comment>
<keyword evidence="5 12" id="KW-0812">Transmembrane</keyword>
<evidence type="ECO:0000256" key="12">
    <source>
        <dbReference type="SAM" id="Phobius"/>
    </source>
</evidence>
<evidence type="ECO:0000256" key="4">
    <source>
        <dbReference type="ARBA" id="ARBA00022448"/>
    </source>
</evidence>
<evidence type="ECO:0000256" key="2">
    <source>
        <dbReference type="ARBA" id="ARBA00004448"/>
    </source>
</evidence>
<dbReference type="PANTHER" id="PTHR10485:SF0">
    <property type="entry name" value="AT05822P-RELATED"/>
    <property type="match status" value="1"/>
</dbReference>
<evidence type="ECO:0000256" key="5">
    <source>
        <dbReference type="ARBA" id="ARBA00022692"/>
    </source>
</evidence>